<organism evidence="1 2">
    <name type="scientific">Marinicella litoralis</name>
    <dbReference type="NCBI Taxonomy" id="644220"/>
    <lineage>
        <taxon>Bacteria</taxon>
        <taxon>Pseudomonadati</taxon>
        <taxon>Pseudomonadota</taxon>
        <taxon>Gammaproteobacteria</taxon>
        <taxon>Lysobacterales</taxon>
        <taxon>Marinicellaceae</taxon>
        <taxon>Marinicella</taxon>
    </lineage>
</organism>
<reference evidence="1 2" key="1">
    <citation type="submission" date="2019-03" db="EMBL/GenBank/DDBJ databases">
        <title>Genomic Encyclopedia of Type Strains, Phase IV (KMG-IV): sequencing the most valuable type-strain genomes for metagenomic binning, comparative biology and taxonomic classification.</title>
        <authorList>
            <person name="Goeker M."/>
        </authorList>
    </citation>
    <scope>NUCLEOTIDE SEQUENCE [LARGE SCALE GENOMIC DNA]</scope>
    <source>
        <strain evidence="1 2">DSM 25488</strain>
    </source>
</reference>
<evidence type="ECO:0000313" key="1">
    <source>
        <dbReference type="EMBL" id="TDR23762.1"/>
    </source>
</evidence>
<proteinExistence type="predicted"/>
<name>A0A4R6XUS8_9GAMM</name>
<dbReference type="AlphaFoldDB" id="A0A4R6XUS8"/>
<accession>A0A4R6XUS8</accession>
<sequence>MIDVKVPWNNQAQQHPKKVQAAAQDPEFKWLFWWVFMGHKRSDRVQIKSALILT</sequence>
<dbReference type="Proteomes" id="UP000295724">
    <property type="component" value="Unassembled WGS sequence"/>
</dbReference>
<evidence type="ECO:0000313" key="2">
    <source>
        <dbReference type="Proteomes" id="UP000295724"/>
    </source>
</evidence>
<gene>
    <name evidence="1" type="ORF">C8D91_0628</name>
</gene>
<dbReference type="EMBL" id="SNZB01000001">
    <property type="protein sequence ID" value="TDR23762.1"/>
    <property type="molecule type" value="Genomic_DNA"/>
</dbReference>
<keyword evidence="2" id="KW-1185">Reference proteome</keyword>
<comment type="caution">
    <text evidence="1">The sequence shown here is derived from an EMBL/GenBank/DDBJ whole genome shotgun (WGS) entry which is preliminary data.</text>
</comment>
<protein>
    <submittedName>
        <fullName evidence="1">Uncharacterized protein</fullName>
    </submittedName>
</protein>